<gene>
    <name evidence="1" type="ORF">FB471_5992</name>
</gene>
<protein>
    <submittedName>
        <fullName evidence="1">Uncharacterized protein</fullName>
    </submittedName>
</protein>
<accession>A0A542CSP6</accession>
<proteinExistence type="predicted"/>
<dbReference type="RefSeq" id="WP_142002989.1">
    <property type="nucleotide sequence ID" value="NZ_VFML01000002.1"/>
</dbReference>
<name>A0A542CSP6_AMYCI</name>
<dbReference type="EMBL" id="VFML01000002">
    <property type="protein sequence ID" value="TQI93847.1"/>
    <property type="molecule type" value="Genomic_DNA"/>
</dbReference>
<evidence type="ECO:0000313" key="2">
    <source>
        <dbReference type="Proteomes" id="UP000320876"/>
    </source>
</evidence>
<dbReference type="AlphaFoldDB" id="A0A542CSP6"/>
<evidence type="ECO:0000313" key="1">
    <source>
        <dbReference type="EMBL" id="TQI93847.1"/>
    </source>
</evidence>
<dbReference type="Proteomes" id="UP000320876">
    <property type="component" value="Unassembled WGS sequence"/>
</dbReference>
<dbReference type="OrthoDB" id="3657699at2"/>
<reference evidence="1 2" key="1">
    <citation type="submission" date="2019-06" db="EMBL/GenBank/DDBJ databases">
        <title>Sequencing the genomes of 1000 actinobacteria strains.</title>
        <authorList>
            <person name="Klenk H.-P."/>
        </authorList>
    </citation>
    <scope>NUCLEOTIDE SEQUENCE [LARGE SCALE GENOMIC DNA]</scope>
    <source>
        <strain evidence="1 2">DSM 45679</strain>
    </source>
</reference>
<organism evidence="1 2">
    <name type="scientific">Amycolatopsis cihanbeyliensis</name>
    <dbReference type="NCBI Taxonomy" id="1128664"/>
    <lineage>
        <taxon>Bacteria</taxon>
        <taxon>Bacillati</taxon>
        <taxon>Actinomycetota</taxon>
        <taxon>Actinomycetes</taxon>
        <taxon>Pseudonocardiales</taxon>
        <taxon>Pseudonocardiaceae</taxon>
        <taxon>Amycolatopsis</taxon>
    </lineage>
</organism>
<sequence>MPADAGRLRNGPLHEIFWTRTGLLLLSLLLISGASMVLASTMEDGAAKDFVNAVGSGTLITAVVGFGQTLITATAARRALVTPVVQESRRALQELSAEYRSLNKEFFPTDVFEASTEPNPAFNKVMMRDLRDTKQYFFRGFSGRHAAARLLLSHAERELRVVIADPRDNTTVGGRTRYLLRHEGAEADFDAIQKRLDDEIWMGLVGLYLARSRCTRVDITVLADPPLDRLELFDGSAWITLYSNAAEASTLYPRTLRFSEGSFIYGMERTEFLRLCNSRTERHFQLTPNTTERDFLVLFEQITGWRPTEQQFQDLTAAFHAFLQEFSIAAEIGS</sequence>
<keyword evidence="2" id="KW-1185">Reference proteome</keyword>
<comment type="caution">
    <text evidence="1">The sequence shown here is derived from an EMBL/GenBank/DDBJ whole genome shotgun (WGS) entry which is preliminary data.</text>
</comment>